<accession>A0ABS7QJ65</accession>
<evidence type="ECO:0000313" key="1">
    <source>
        <dbReference type="EMBL" id="MBY8882724.1"/>
    </source>
</evidence>
<gene>
    <name evidence="1" type="ORF">K7862_34570</name>
</gene>
<keyword evidence="2" id="KW-1185">Reference proteome</keyword>
<evidence type="ECO:0000313" key="2">
    <source>
        <dbReference type="Proteomes" id="UP000778578"/>
    </source>
</evidence>
<dbReference type="Gene3D" id="1.20.120.1870">
    <property type="entry name" value="Fic/DOC protein, Fido domain"/>
    <property type="match status" value="1"/>
</dbReference>
<dbReference type="InterPro" id="IPR053737">
    <property type="entry name" value="Type_II_TA_Toxin"/>
</dbReference>
<comment type="caution">
    <text evidence="1">The sequence shown here is derived from an EMBL/GenBank/DDBJ whole genome shotgun (WGS) entry which is preliminary data.</text>
</comment>
<dbReference type="RefSeq" id="WP_222969269.1">
    <property type="nucleotide sequence ID" value="NZ_JAINZZ010000084.1"/>
</dbReference>
<protein>
    <submittedName>
        <fullName evidence="1">Fic family toxin-antitoxin system, toxin component</fullName>
    </submittedName>
</protein>
<name>A0ABS7QJ65_9ACTN</name>
<sequence length="125" mass="14042">MSEDYERAEVSWLLRVAENVQDDPQVDDLGPLFAAVCRHQARAMDRDVYQSLPLKASALLHTLVRTPALEHSNQMFAWMVAAAFLDVNGYELSYSPKDAATLVADVEAGRAGVQQIARQLRRWRA</sequence>
<dbReference type="Proteomes" id="UP000778578">
    <property type="component" value="Unassembled WGS sequence"/>
</dbReference>
<proteinExistence type="predicted"/>
<reference evidence="1 2" key="1">
    <citation type="submission" date="2021-08" db="EMBL/GenBank/DDBJ databases">
        <title>WGS of actinomycetes from Thailand.</title>
        <authorList>
            <person name="Thawai C."/>
        </authorList>
    </citation>
    <scope>NUCLEOTIDE SEQUENCE [LARGE SCALE GENOMIC DNA]</scope>
    <source>
        <strain evidence="1 2">PLK6-54</strain>
    </source>
</reference>
<organism evidence="1 2">
    <name type="scientific">Actinacidiphila acidipaludis</name>
    <dbReference type="NCBI Taxonomy" id="2873382"/>
    <lineage>
        <taxon>Bacteria</taxon>
        <taxon>Bacillati</taxon>
        <taxon>Actinomycetota</taxon>
        <taxon>Actinomycetes</taxon>
        <taxon>Kitasatosporales</taxon>
        <taxon>Streptomycetaceae</taxon>
        <taxon>Actinacidiphila</taxon>
    </lineage>
</organism>
<dbReference type="EMBL" id="JAINZZ010000084">
    <property type="protein sequence ID" value="MBY8882724.1"/>
    <property type="molecule type" value="Genomic_DNA"/>
</dbReference>